<gene>
    <name evidence="1" type="ORF">OHA16_00570</name>
</gene>
<dbReference type="Proteomes" id="UP001432222">
    <property type="component" value="Chromosome"/>
</dbReference>
<reference evidence="1" key="1">
    <citation type="submission" date="2022-10" db="EMBL/GenBank/DDBJ databases">
        <title>The complete genomes of actinobacterial strains from the NBC collection.</title>
        <authorList>
            <person name="Joergensen T.S."/>
            <person name="Alvarez Arevalo M."/>
            <person name="Sterndorff E.B."/>
            <person name="Faurdal D."/>
            <person name="Vuksanovic O."/>
            <person name="Mourched A.-S."/>
            <person name="Charusanti P."/>
            <person name="Shaw S."/>
            <person name="Blin K."/>
            <person name="Weber T."/>
        </authorList>
    </citation>
    <scope>NUCLEOTIDE SEQUENCE</scope>
    <source>
        <strain evidence="1">NBC_00222</strain>
    </source>
</reference>
<protein>
    <submittedName>
        <fullName evidence="1">Uncharacterized protein</fullName>
    </submittedName>
</protein>
<accession>A0ABZ1TUB8</accession>
<evidence type="ECO:0000313" key="2">
    <source>
        <dbReference type="Proteomes" id="UP001432222"/>
    </source>
</evidence>
<dbReference type="RefSeq" id="WP_328952663.1">
    <property type="nucleotide sequence ID" value="NZ_CP108110.1"/>
</dbReference>
<sequence length="109" mass="12218">MQLFIRAIIIGEIDEEQVPQIAADALDTFNHNPFIVFADGWEIEIGTTSDLKGDASWQPGIERSTYYLDCSPVGDQPWQEIHAALEKLRQGFEAAGTRLAWQLVDNLAE</sequence>
<dbReference type="EMBL" id="CP108110">
    <property type="protein sequence ID" value="WUQ81586.1"/>
    <property type="molecule type" value="Genomic_DNA"/>
</dbReference>
<organism evidence="1 2">
    <name type="scientific">Kitasatospora purpeofusca</name>
    <dbReference type="NCBI Taxonomy" id="67352"/>
    <lineage>
        <taxon>Bacteria</taxon>
        <taxon>Bacillati</taxon>
        <taxon>Actinomycetota</taxon>
        <taxon>Actinomycetes</taxon>
        <taxon>Kitasatosporales</taxon>
        <taxon>Streptomycetaceae</taxon>
        <taxon>Kitasatospora</taxon>
    </lineage>
</organism>
<evidence type="ECO:0000313" key="1">
    <source>
        <dbReference type="EMBL" id="WUQ81586.1"/>
    </source>
</evidence>
<proteinExistence type="predicted"/>
<keyword evidence="2" id="KW-1185">Reference proteome</keyword>
<name>A0ABZ1TUB8_9ACTN</name>